<dbReference type="GO" id="GO:0004601">
    <property type="term" value="F:peroxidase activity"/>
    <property type="evidence" value="ECO:0007669"/>
    <property type="project" value="InterPro"/>
</dbReference>
<organism evidence="1 2">
    <name type="scientific">Ceratobasidium theobromae</name>
    <dbReference type="NCBI Taxonomy" id="1582974"/>
    <lineage>
        <taxon>Eukaryota</taxon>
        <taxon>Fungi</taxon>
        <taxon>Dikarya</taxon>
        <taxon>Basidiomycota</taxon>
        <taxon>Agaricomycotina</taxon>
        <taxon>Agaricomycetes</taxon>
        <taxon>Cantharellales</taxon>
        <taxon>Ceratobasidiaceae</taxon>
        <taxon>Ceratobasidium</taxon>
    </lineage>
</organism>
<dbReference type="InterPro" id="IPR036851">
    <property type="entry name" value="Chloroperoxidase-like_sf"/>
</dbReference>
<reference evidence="1 2" key="1">
    <citation type="journal article" date="2019" name="Fungal Biol. Biotechnol.">
        <title>Draft genome sequence of fastidious pathogen Ceratobasidium theobromae, which causes vascular-streak dieback in Theobroma cacao.</title>
        <authorList>
            <person name="Ali S.S."/>
            <person name="Asman A."/>
            <person name="Shao J."/>
            <person name="Firmansyah A.P."/>
            <person name="Susilo A.W."/>
            <person name="Rosmana A."/>
            <person name="McMahon P."/>
            <person name="Junaid M."/>
            <person name="Guest D."/>
            <person name="Kheng T.Y."/>
            <person name="Meinhardt L.W."/>
            <person name="Bailey B.A."/>
        </authorList>
    </citation>
    <scope>NUCLEOTIDE SEQUENCE [LARGE SCALE GENOMIC DNA]</scope>
    <source>
        <strain evidence="1 2">CT2</strain>
    </source>
</reference>
<evidence type="ECO:0000313" key="1">
    <source>
        <dbReference type="EMBL" id="KAB5593949.1"/>
    </source>
</evidence>
<dbReference type="OrthoDB" id="3204284at2759"/>
<comment type="caution">
    <text evidence="1">The sequence shown here is derived from an EMBL/GenBank/DDBJ whole genome shotgun (WGS) entry which is preliminary data.</text>
</comment>
<dbReference type="EMBL" id="SSOP01000027">
    <property type="protein sequence ID" value="KAB5593949.1"/>
    <property type="molecule type" value="Genomic_DNA"/>
</dbReference>
<name>A0A5N5QQM7_9AGAM</name>
<gene>
    <name evidence="1" type="ORF">CTheo_2550</name>
</gene>
<dbReference type="Proteomes" id="UP000383932">
    <property type="component" value="Unassembled WGS sequence"/>
</dbReference>
<keyword evidence="2" id="KW-1185">Reference proteome</keyword>
<evidence type="ECO:0000313" key="2">
    <source>
        <dbReference type="Proteomes" id="UP000383932"/>
    </source>
</evidence>
<dbReference type="AlphaFoldDB" id="A0A5N5QQM7"/>
<sequence length="186" mass="19780">MRGPAAHPLGVTLQKQCDHSAKCPEGYLDHNLLKTFFAVSGGRGDLSYQPGHERIPENWYRCPDNYVLLMIWKDIGDMGVKHPELLSLSGNTGEVNSFAGLNLGDLTGGVYNLANLLQGNNLMCFVMQAAQAGIPGVVGGAPSDDLAAKKLAIFKENIGPLLVGCPAMSQYNVTMFGPYPGASGTI</sequence>
<proteinExistence type="predicted"/>
<protein>
    <submittedName>
        <fullName evidence="1">Uncharacterized protein</fullName>
    </submittedName>
</protein>
<dbReference type="Gene3D" id="1.10.489.10">
    <property type="entry name" value="Chloroperoxidase-like"/>
    <property type="match status" value="1"/>
</dbReference>
<accession>A0A5N5QQM7</accession>